<dbReference type="OrthoDB" id="10042665at2759"/>
<dbReference type="AlphaFoldDB" id="A0A017SNZ9"/>
<feature type="compositionally biased region" description="Basic residues" evidence="1">
    <location>
        <begin position="103"/>
        <end position="124"/>
    </location>
</feature>
<dbReference type="STRING" id="1388766.A0A017SNZ9"/>
<feature type="compositionally biased region" description="Basic residues" evidence="1">
    <location>
        <begin position="38"/>
        <end position="47"/>
    </location>
</feature>
<dbReference type="InterPro" id="IPR054289">
    <property type="entry name" value="DUF7025"/>
</dbReference>
<dbReference type="GeneID" id="63694719"/>
<dbReference type="GO" id="GO:0005524">
    <property type="term" value="F:ATP binding"/>
    <property type="evidence" value="ECO:0007669"/>
    <property type="project" value="InterPro"/>
</dbReference>
<accession>A0A017SNZ9</accession>
<dbReference type="InterPro" id="IPR003959">
    <property type="entry name" value="ATPase_AAA_core"/>
</dbReference>
<dbReference type="SMART" id="SM00382">
    <property type="entry name" value="AAA"/>
    <property type="match status" value="1"/>
</dbReference>
<dbReference type="RefSeq" id="XP_040642386.1">
    <property type="nucleotide sequence ID" value="XM_040779595.1"/>
</dbReference>
<protein>
    <recommendedName>
        <fullName evidence="2">AAA+ ATPase domain-containing protein</fullName>
    </recommendedName>
</protein>
<evidence type="ECO:0000256" key="1">
    <source>
        <dbReference type="SAM" id="MobiDB-lite"/>
    </source>
</evidence>
<dbReference type="SUPFAM" id="SSF52540">
    <property type="entry name" value="P-loop containing nucleoside triphosphate hydrolases"/>
    <property type="match status" value="1"/>
</dbReference>
<name>A0A017SNZ9_ASPRC</name>
<feature type="domain" description="AAA+ ATPase" evidence="2">
    <location>
        <begin position="674"/>
        <end position="799"/>
    </location>
</feature>
<evidence type="ECO:0000313" key="3">
    <source>
        <dbReference type="EMBL" id="EYE98698.1"/>
    </source>
</evidence>
<dbReference type="PANTHER" id="PTHR46411:SF1">
    <property type="entry name" value="FAMILY ATPASE, PUTATIVE (AFU_ORTHOLOGUE AFUA_7G05752)-RELATED"/>
    <property type="match status" value="1"/>
</dbReference>
<organism evidence="3 4">
    <name type="scientific">Aspergillus ruber (strain CBS 135680)</name>
    <dbReference type="NCBI Taxonomy" id="1388766"/>
    <lineage>
        <taxon>Eukaryota</taxon>
        <taxon>Fungi</taxon>
        <taxon>Dikarya</taxon>
        <taxon>Ascomycota</taxon>
        <taxon>Pezizomycotina</taxon>
        <taxon>Eurotiomycetes</taxon>
        <taxon>Eurotiomycetidae</taxon>
        <taxon>Eurotiales</taxon>
        <taxon>Aspergillaceae</taxon>
        <taxon>Aspergillus</taxon>
        <taxon>Aspergillus subgen. Aspergillus</taxon>
    </lineage>
</organism>
<evidence type="ECO:0000259" key="2">
    <source>
        <dbReference type="SMART" id="SM00382"/>
    </source>
</evidence>
<dbReference type="Pfam" id="PF22942">
    <property type="entry name" value="DUF7025"/>
    <property type="match status" value="1"/>
</dbReference>
<proteinExistence type="predicted"/>
<evidence type="ECO:0000313" key="4">
    <source>
        <dbReference type="Proteomes" id="UP000019804"/>
    </source>
</evidence>
<dbReference type="CDD" id="cd19481">
    <property type="entry name" value="RecA-like_protease"/>
    <property type="match status" value="1"/>
</dbReference>
<dbReference type="PANTHER" id="PTHR46411">
    <property type="entry name" value="FAMILY ATPASE, PUTATIVE-RELATED"/>
    <property type="match status" value="1"/>
</dbReference>
<dbReference type="InterPro" id="IPR003593">
    <property type="entry name" value="AAA+_ATPase"/>
</dbReference>
<dbReference type="HOGENOM" id="CLU_004471_1_0_1"/>
<dbReference type="EMBL" id="KK088413">
    <property type="protein sequence ID" value="EYE98698.1"/>
    <property type="molecule type" value="Genomic_DNA"/>
</dbReference>
<dbReference type="Proteomes" id="UP000019804">
    <property type="component" value="Unassembled WGS sequence"/>
</dbReference>
<dbReference type="Gene3D" id="3.40.50.300">
    <property type="entry name" value="P-loop containing nucleotide triphosphate hydrolases"/>
    <property type="match status" value="1"/>
</dbReference>
<dbReference type="Pfam" id="PF00004">
    <property type="entry name" value="AAA"/>
    <property type="match status" value="1"/>
</dbReference>
<feature type="region of interest" description="Disordered" evidence="1">
    <location>
        <begin position="192"/>
        <end position="211"/>
    </location>
</feature>
<feature type="compositionally biased region" description="Polar residues" evidence="1">
    <location>
        <begin position="1"/>
        <end position="24"/>
    </location>
</feature>
<dbReference type="InterPro" id="IPR027417">
    <property type="entry name" value="P-loop_NTPase"/>
</dbReference>
<reference evidence="4" key="1">
    <citation type="journal article" date="2014" name="Nat. Commun.">
        <title>Genomic adaptations of the halophilic Dead Sea filamentous fungus Eurotium rubrum.</title>
        <authorList>
            <person name="Kis-Papo T."/>
            <person name="Weig A.R."/>
            <person name="Riley R."/>
            <person name="Persoh D."/>
            <person name="Salamov A."/>
            <person name="Sun H."/>
            <person name="Lipzen A."/>
            <person name="Wasser S.P."/>
            <person name="Rambold G."/>
            <person name="Grigoriev I.V."/>
            <person name="Nevo E."/>
        </authorList>
    </citation>
    <scope>NUCLEOTIDE SEQUENCE [LARGE SCALE GENOMIC DNA]</scope>
    <source>
        <strain evidence="4">CBS 135680</strain>
    </source>
</reference>
<gene>
    <name evidence="3" type="ORF">EURHEDRAFT_383800</name>
</gene>
<feature type="compositionally biased region" description="Low complexity" evidence="1">
    <location>
        <begin position="58"/>
        <end position="88"/>
    </location>
</feature>
<feature type="compositionally biased region" description="Low complexity" evidence="1">
    <location>
        <begin position="136"/>
        <end position="146"/>
    </location>
</feature>
<sequence length="896" mass="100747">MADPTQTPDSISNSTSKTPGSQETPLVGTPVVGEVNKQSKKGPKKTKKLEPESKYEDSPSSSSEDESSGSSSNESTDESTSPPETVSSGTADSGSEKETQQRTKSKTKRSKRRNQKKMKKARAHRSTDSTTESYRSDNGSDSSNDNPQPVPQPGVLLGTQGAESTDIILALAKRLTAMEAELNEARRNVRCNHTINQKEAPEEEPKKSKKGKIKIGTKVEFKRVDQLWDNTIHDYKLSETVEKEDADEWDQYIFTVRRTFDDDNKHASTTVDIRSKPLRESLTKVMAGVKGVSLVEEKPSVDPNMLFLYLEETRQYMKAQKQLSKTKKKSKMRKSAATKAAHLKVLVKYLDTDYAETKKALNAMLSSNTITFDLMWALFKPNTIAYASTYGNEDEPRAFKVESVTKYTHFIDGESYRIKGHYLSYDGKRFGMVSIAEAINAFKGSRKITSLECYPLYHHREADDLRTKLIERGRKFASLKGQNYKFHQGMAFCRKEQGVAKINVNGRVMVDPTTHTRINPNYPVDRIRRNQDDGNADANIADADDEDEDALPSNITVYEHRTVQDPNGKQHSVRVKVDKYGNEIQDETMDGISEREFTNEELTIASPVVRGFAFNEKMWLEFSVSGIREIDWNQHAFDSLVLPDNQKTIVKALVESHTYNEAQNIDDVIQGKGRGLVAVLHGPPGTGKTLTAEGIAELLKRPLYTVSMGELGMNSRTLEKELNNILDVAHTWGAVLLLDEADIFLEKRGLHDIHRNALVSVFLRLLEYFQGILFLTTNRVETFDDAFQSRIHIALRYGDLTSKAKRSVWKLFLGKVQAVEGVQTADFTDKDLDALARHNMNGRQIKNSVRTAQALAVNEKSPLSMDHIKRVLEVAETFDRDLRGGPGYLDAMRSYT</sequence>
<dbReference type="GO" id="GO:0016887">
    <property type="term" value="F:ATP hydrolysis activity"/>
    <property type="evidence" value="ECO:0007669"/>
    <property type="project" value="InterPro"/>
</dbReference>
<feature type="region of interest" description="Disordered" evidence="1">
    <location>
        <begin position="1"/>
        <end position="158"/>
    </location>
</feature>
<keyword evidence="4" id="KW-1185">Reference proteome</keyword>
<feature type="compositionally biased region" description="Basic and acidic residues" evidence="1">
    <location>
        <begin position="48"/>
        <end position="57"/>
    </location>
</feature>